<organism evidence="1 2">
    <name type="scientific">Chitinophaga oryziterrae</name>
    <dbReference type="NCBI Taxonomy" id="1031224"/>
    <lineage>
        <taxon>Bacteria</taxon>
        <taxon>Pseudomonadati</taxon>
        <taxon>Bacteroidota</taxon>
        <taxon>Chitinophagia</taxon>
        <taxon>Chitinophagales</taxon>
        <taxon>Chitinophagaceae</taxon>
        <taxon>Chitinophaga</taxon>
    </lineage>
</organism>
<gene>
    <name evidence="1" type="ORF">GO495_30085</name>
</gene>
<comment type="caution">
    <text evidence="1">The sequence shown here is derived from an EMBL/GenBank/DDBJ whole genome shotgun (WGS) entry which is preliminary data.</text>
</comment>
<proteinExistence type="predicted"/>
<evidence type="ECO:0000313" key="2">
    <source>
        <dbReference type="Proteomes" id="UP000468388"/>
    </source>
</evidence>
<evidence type="ECO:0000313" key="1">
    <source>
        <dbReference type="EMBL" id="MVT44879.1"/>
    </source>
</evidence>
<keyword evidence="2" id="KW-1185">Reference proteome</keyword>
<dbReference type="AlphaFoldDB" id="A0A6N8JKG9"/>
<dbReference type="RefSeq" id="WP_157303667.1">
    <property type="nucleotide sequence ID" value="NZ_BAAAZB010000005.1"/>
</dbReference>
<protein>
    <submittedName>
        <fullName evidence="1">Uncharacterized protein</fullName>
    </submittedName>
</protein>
<dbReference type="EMBL" id="WRXO01000013">
    <property type="protein sequence ID" value="MVT44879.1"/>
    <property type="molecule type" value="Genomic_DNA"/>
</dbReference>
<dbReference type="Proteomes" id="UP000468388">
    <property type="component" value="Unassembled WGS sequence"/>
</dbReference>
<accession>A0A6N8JKG9</accession>
<reference evidence="1 2" key="1">
    <citation type="submission" date="2019-12" db="EMBL/GenBank/DDBJ databases">
        <title>The draft genomic sequence of strain Chitinophaga oryziterrae JCM 16595.</title>
        <authorList>
            <person name="Zhang X."/>
        </authorList>
    </citation>
    <scope>NUCLEOTIDE SEQUENCE [LARGE SCALE GENOMIC DNA]</scope>
    <source>
        <strain evidence="1 2">JCM 16595</strain>
    </source>
</reference>
<dbReference type="OrthoDB" id="651352at2"/>
<sequence>MKRILITLLTCTCLYSCSKNDDGTTPDSRNESYKAGNVVTADEAVMYTNNGVAIHDQAIIKDYVTRRGVLSDYVFDKSTADASMFTAYTLEFSDAKHTVIGNTKAEIVDKSDSLILMAVLDSAVTPAGQKSWSDSLMDMVNKNGPLAECPSYYTDPCSYRKKYPLLIADSNYYIPYVVATITTNVMIPTQFGVSMDYSVYTHKRGETMLFDKSMVSKLGRTLPYVSGSLTYLLQSNDTLVVQTLRQKMVKQ</sequence>
<name>A0A6N8JKG9_9BACT</name>